<feature type="domain" description="Methyl-accepting transducer" evidence="3">
    <location>
        <begin position="242"/>
        <end position="436"/>
    </location>
</feature>
<evidence type="ECO:0000256" key="2">
    <source>
        <dbReference type="PROSITE-ProRule" id="PRU00284"/>
    </source>
</evidence>
<protein>
    <submittedName>
        <fullName evidence="6">Chemotaxis protein</fullName>
    </submittedName>
</protein>
<dbReference type="CDD" id="cd00130">
    <property type="entry name" value="PAS"/>
    <property type="match status" value="2"/>
</dbReference>
<dbReference type="Gene3D" id="1.10.287.950">
    <property type="entry name" value="Methyl-accepting chemotaxis protein"/>
    <property type="match status" value="1"/>
</dbReference>
<dbReference type="InterPro" id="IPR004090">
    <property type="entry name" value="Chemotax_Me-accpt_rcpt"/>
</dbReference>
<evidence type="ECO:0000256" key="1">
    <source>
        <dbReference type="ARBA" id="ARBA00023224"/>
    </source>
</evidence>
<dbReference type="PANTHER" id="PTHR24422">
    <property type="entry name" value="CHEMOTAXIS PROTEIN METHYLTRANSFERASE"/>
    <property type="match status" value="1"/>
</dbReference>
<name>A0A1S6KQT8_PSEAI</name>
<feature type="domain" description="PAC" evidence="5">
    <location>
        <begin position="213"/>
        <end position="265"/>
    </location>
</feature>
<organism evidence="6">
    <name type="scientific">Pseudomonas aeruginosa</name>
    <dbReference type="NCBI Taxonomy" id="287"/>
    <lineage>
        <taxon>Bacteria</taxon>
        <taxon>Pseudomonadati</taxon>
        <taxon>Pseudomonadota</taxon>
        <taxon>Gammaproteobacteria</taxon>
        <taxon>Pseudomonadales</taxon>
        <taxon>Pseudomonadaceae</taxon>
        <taxon>Pseudomonas</taxon>
    </lineage>
</organism>
<dbReference type="InterPro" id="IPR035965">
    <property type="entry name" value="PAS-like_dom_sf"/>
</dbReference>
<sequence length="436" mass="48683">MIMFFNKNKQLLDTENKLSELQWQLDSINRNVAEIRFRPDGSVIYASNIFLEMLGYKLEEIAGQHHRIFCEKNYASTADYSRFWQKLADGHPLSGLFRRLRKDGNLILIEATYIPVQNQDGKVIEIIKIGSDVTQRENELLSLRAVHAAISRSMAEIEFTPNGDILHANENFLRAMGYRLSDIKGRHHRMFCFDNFYQENTNFWQSLKGGTFFSGQFERKTASGETIYLEATYNPVVDEAGQVVKVLKFATDVSSQKHKADEIRQAAELSFTTAEETSQISVRGMESLASSIELSQSTLNLINGAVILITQLNAQAKDIEKIVTTIQGVAEQTNLLALNAAIEAARAGEMGRGFAVVADEVRQLAARTSSATVEIQNVVTANGKLTQQLNIDMNSIARSAEENNDQIATVTTIMREISDGADHVARTVSTLFKDNS</sequence>
<dbReference type="Pfam" id="PF00015">
    <property type="entry name" value="MCPsignal"/>
    <property type="match status" value="1"/>
</dbReference>
<dbReference type="SUPFAM" id="SSF58104">
    <property type="entry name" value="Methyl-accepting chemotaxis protein (MCP) signaling domain"/>
    <property type="match status" value="1"/>
</dbReference>
<proteinExistence type="predicted"/>
<dbReference type="GO" id="GO:0004888">
    <property type="term" value="F:transmembrane signaling receptor activity"/>
    <property type="evidence" value="ECO:0007669"/>
    <property type="project" value="InterPro"/>
</dbReference>
<geneLocation type="plasmid" evidence="6">
    <name>pCB58</name>
</geneLocation>
<dbReference type="PANTHER" id="PTHR24422:SF10">
    <property type="entry name" value="CHEMOTAXIS PROTEIN METHYLTRANSFERASE 2"/>
    <property type="match status" value="1"/>
</dbReference>
<dbReference type="PROSITE" id="PS50112">
    <property type="entry name" value="PAS"/>
    <property type="match status" value="1"/>
</dbReference>
<evidence type="ECO:0000259" key="4">
    <source>
        <dbReference type="PROSITE" id="PS50112"/>
    </source>
</evidence>
<dbReference type="GO" id="GO:0007165">
    <property type="term" value="P:signal transduction"/>
    <property type="evidence" value="ECO:0007669"/>
    <property type="project" value="UniProtKB-KW"/>
</dbReference>
<dbReference type="GO" id="GO:0006935">
    <property type="term" value="P:chemotaxis"/>
    <property type="evidence" value="ECO:0007669"/>
    <property type="project" value="InterPro"/>
</dbReference>
<dbReference type="GO" id="GO:0016020">
    <property type="term" value="C:membrane"/>
    <property type="evidence" value="ECO:0007669"/>
    <property type="project" value="InterPro"/>
</dbReference>
<dbReference type="InterPro" id="IPR000700">
    <property type="entry name" value="PAS-assoc_C"/>
</dbReference>
<accession>A0A1S6KQT8</accession>
<dbReference type="InterPro" id="IPR000014">
    <property type="entry name" value="PAS"/>
</dbReference>
<keyword evidence="1 2" id="KW-0807">Transducer</keyword>
<feature type="domain" description="PAC" evidence="5">
    <location>
        <begin position="93"/>
        <end position="145"/>
    </location>
</feature>
<dbReference type="SMART" id="SM00283">
    <property type="entry name" value="MA"/>
    <property type="match status" value="1"/>
</dbReference>
<evidence type="ECO:0000259" key="5">
    <source>
        <dbReference type="PROSITE" id="PS50113"/>
    </source>
</evidence>
<dbReference type="SMART" id="SM00086">
    <property type="entry name" value="PAC"/>
    <property type="match status" value="2"/>
</dbReference>
<reference evidence="6" key="1">
    <citation type="submission" date="2017-02" db="EMBL/GenBank/DDBJ databases">
        <title>Two decades of relentless blaVIM-2-producing Pseudomonas aeruginosa dissemination in Portugal: the decisive role of genetic platforms and successful clones.</title>
        <authorList>
            <person name="Botelho J."/>
            <person name="Grosso F."/>
            <person name="Peixe L."/>
        </authorList>
    </citation>
    <scope>NUCLEOTIDE SEQUENCE</scope>
    <source>
        <plasmid evidence="6">pCB58</plasmid>
    </source>
</reference>
<evidence type="ECO:0000313" key="6">
    <source>
        <dbReference type="EMBL" id="AQT23718.1"/>
    </source>
</evidence>
<dbReference type="SUPFAM" id="SSF55785">
    <property type="entry name" value="PYP-like sensor domain (PAS domain)"/>
    <property type="match status" value="2"/>
</dbReference>
<dbReference type="InterPro" id="IPR013655">
    <property type="entry name" value="PAS_fold_3"/>
</dbReference>
<feature type="domain" description="PAS" evidence="4">
    <location>
        <begin position="40"/>
        <end position="64"/>
    </location>
</feature>
<dbReference type="InterPro" id="IPR050903">
    <property type="entry name" value="Bact_Chemotaxis_MeTrfase"/>
</dbReference>
<dbReference type="PROSITE" id="PS50113">
    <property type="entry name" value="PAC"/>
    <property type="match status" value="2"/>
</dbReference>
<dbReference type="InterPro" id="IPR001610">
    <property type="entry name" value="PAC"/>
</dbReference>
<dbReference type="AlphaFoldDB" id="A0A1S6KQT8"/>
<keyword evidence="6" id="KW-0614">Plasmid</keyword>
<dbReference type="Pfam" id="PF08447">
    <property type="entry name" value="PAS_3"/>
    <property type="match status" value="2"/>
</dbReference>
<dbReference type="PRINTS" id="PR00260">
    <property type="entry name" value="CHEMTRNSDUCR"/>
</dbReference>
<evidence type="ECO:0000259" key="3">
    <source>
        <dbReference type="PROSITE" id="PS50111"/>
    </source>
</evidence>
<dbReference type="InterPro" id="IPR004089">
    <property type="entry name" value="MCPsignal_dom"/>
</dbReference>
<dbReference type="NCBIfam" id="TIGR00229">
    <property type="entry name" value="sensory_box"/>
    <property type="match status" value="2"/>
</dbReference>
<dbReference type="EMBL" id="KY630469">
    <property type="protein sequence ID" value="AQT23718.1"/>
    <property type="molecule type" value="Genomic_DNA"/>
</dbReference>
<dbReference type="Gene3D" id="3.30.450.20">
    <property type="entry name" value="PAS domain"/>
    <property type="match status" value="2"/>
</dbReference>
<dbReference type="PROSITE" id="PS50111">
    <property type="entry name" value="CHEMOTAXIS_TRANSDUC_2"/>
    <property type="match status" value="1"/>
</dbReference>